<keyword evidence="3" id="KW-1185">Reference proteome</keyword>
<accession>A0ABW3VGV9</accession>
<evidence type="ECO:0000259" key="1">
    <source>
        <dbReference type="Pfam" id="PF03625"/>
    </source>
</evidence>
<organism evidence="2 3">
    <name type="scientific">Pseudonocardia benzenivorans</name>
    <dbReference type="NCBI Taxonomy" id="228005"/>
    <lineage>
        <taxon>Bacteria</taxon>
        <taxon>Bacillati</taxon>
        <taxon>Actinomycetota</taxon>
        <taxon>Actinomycetes</taxon>
        <taxon>Pseudonocardiales</taxon>
        <taxon>Pseudonocardiaceae</taxon>
        <taxon>Pseudonocardia</taxon>
    </lineage>
</organism>
<dbReference type="EMBL" id="JBHTMB010000057">
    <property type="protein sequence ID" value="MFD1233329.1"/>
    <property type="molecule type" value="Genomic_DNA"/>
</dbReference>
<dbReference type="Gene3D" id="3.30.310.70">
    <property type="entry name" value="TT1751-like domain"/>
    <property type="match status" value="1"/>
</dbReference>
<dbReference type="CDD" id="cd14797">
    <property type="entry name" value="DUF302"/>
    <property type="match status" value="1"/>
</dbReference>
<gene>
    <name evidence="2" type="ORF">ACFQ34_08555</name>
</gene>
<comment type="caution">
    <text evidence="2">The sequence shown here is derived from an EMBL/GenBank/DDBJ whole genome shotgun (WGS) entry which is preliminary data.</text>
</comment>
<dbReference type="Pfam" id="PF03625">
    <property type="entry name" value="DUF302"/>
    <property type="match status" value="1"/>
</dbReference>
<dbReference type="RefSeq" id="WP_346089700.1">
    <property type="nucleotide sequence ID" value="NZ_BAABKS010000001.1"/>
</dbReference>
<dbReference type="PANTHER" id="PTHR38342">
    <property type="entry name" value="SLR5037 PROTEIN"/>
    <property type="match status" value="1"/>
</dbReference>
<proteinExistence type="predicted"/>
<feature type="domain" description="DUF302" evidence="1">
    <location>
        <begin position="38"/>
        <end position="100"/>
    </location>
</feature>
<evidence type="ECO:0000313" key="3">
    <source>
        <dbReference type="Proteomes" id="UP001597182"/>
    </source>
</evidence>
<dbReference type="InterPro" id="IPR035923">
    <property type="entry name" value="TT1751-like_sf"/>
</dbReference>
<evidence type="ECO:0000313" key="2">
    <source>
        <dbReference type="EMBL" id="MFD1233329.1"/>
    </source>
</evidence>
<dbReference type="InterPro" id="IPR005180">
    <property type="entry name" value="DUF302"/>
</dbReference>
<name>A0ABW3VGV9_9PSEU</name>
<reference evidence="3" key="1">
    <citation type="journal article" date="2019" name="Int. J. Syst. Evol. Microbiol.">
        <title>The Global Catalogue of Microorganisms (GCM) 10K type strain sequencing project: providing services to taxonomists for standard genome sequencing and annotation.</title>
        <authorList>
            <consortium name="The Broad Institute Genomics Platform"/>
            <consortium name="The Broad Institute Genome Sequencing Center for Infectious Disease"/>
            <person name="Wu L."/>
            <person name="Ma J."/>
        </authorList>
    </citation>
    <scope>NUCLEOTIDE SEQUENCE [LARGE SCALE GENOMIC DNA]</scope>
    <source>
        <strain evidence="3">CCUG 49018</strain>
    </source>
</reference>
<dbReference type="PANTHER" id="PTHR38342:SF2">
    <property type="entry name" value="INNER MEMBRANE OR EXPORTED"/>
    <property type="match status" value="1"/>
</dbReference>
<protein>
    <submittedName>
        <fullName evidence="2">DUF302 domain-containing protein</fullName>
    </submittedName>
</protein>
<dbReference type="Proteomes" id="UP001597182">
    <property type="component" value="Unassembled WGS sequence"/>
</dbReference>
<dbReference type="SUPFAM" id="SSF103247">
    <property type="entry name" value="TT1751-like"/>
    <property type="match status" value="1"/>
</dbReference>
<sequence>MTQIDGLTAVPSPYPVAETVDRLAAAVEAAGLTVLARIDHAAAAASAGLPLRPTVLLLFGRPQGGTPLMQEHQTAGIDLPLKALAWEDEAGTVWLGWNEPSWIAARHGLTESGGAVEALTGALRRLAAAATAG</sequence>